<evidence type="ECO:0000313" key="2">
    <source>
        <dbReference type="Proteomes" id="UP001152888"/>
    </source>
</evidence>
<comment type="caution">
    <text evidence="1">The sequence shown here is derived from an EMBL/GenBank/DDBJ whole genome shotgun (WGS) entry which is preliminary data.</text>
</comment>
<gene>
    <name evidence="1" type="ORF">ACAOBT_LOCUS31915</name>
</gene>
<organism evidence="1 2">
    <name type="scientific">Acanthoscelides obtectus</name>
    <name type="common">Bean weevil</name>
    <name type="synonym">Bruchus obtectus</name>
    <dbReference type="NCBI Taxonomy" id="200917"/>
    <lineage>
        <taxon>Eukaryota</taxon>
        <taxon>Metazoa</taxon>
        <taxon>Ecdysozoa</taxon>
        <taxon>Arthropoda</taxon>
        <taxon>Hexapoda</taxon>
        <taxon>Insecta</taxon>
        <taxon>Pterygota</taxon>
        <taxon>Neoptera</taxon>
        <taxon>Endopterygota</taxon>
        <taxon>Coleoptera</taxon>
        <taxon>Polyphaga</taxon>
        <taxon>Cucujiformia</taxon>
        <taxon>Chrysomeloidea</taxon>
        <taxon>Chrysomelidae</taxon>
        <taxon>Bruchinae</taxon>
        <taxon>Bruchini</taxon>
        <taxon>Acanthoscelides</taxon>
    </lineage>
</organism>
<accession>A0A9P0M877</accession>
<evidence type="ECO:0000313" key="1">
    <source>
        <dbReference type="EMBL" id="CAH2011026.1"/>
    </source>
</evidence>
<keyword evidence="2" id="KW-1185">Reference proteome</keyword>
<reference evidence="1" key="1">
    <citation type="submission" date="2022-03" db="EMBL/GenBank/DDBJ databases">
        <authorList>
            <person name="Sayadi A."/>
        </authorList>
    </citation>
    <scope>NUCLEOTIDE SEQUENCE</scope>
</reference>
<dbReference type="EMBL" id="CAKOFQ010008029">
    <property type="protein sequence ID" value="CAH2011026.1"/>
    <property type="molecule type" value="Genomic_DNA"/>
</dbReference>
<protein>
    <submittedName>
        <fullName evidence="1">Uncharacterized protein</fullName>
    </submittedName>
</protein>
<name>A0A9P0M877_ACAOB</name>
<dbReference type="OrthoDB" id="1580043at2759"/>
<sequence length="109" mass="12683">MKCYIVFFKKNAGEMVKASTQPKTRARPIGFGRRVYKFFKNVGLLGFRVPLDKFATFHSYIHFHKKLSLANDRPPEKNSCGRPWSQCFVIRYANKHAPLVTENMEELIS</sequence>
<dbReference type="Proteomes" id="UP001152888">
    <property type="component" value="Unassembled WGS sequence"/>
</dbReference>
<proteinExistence type="predicted"/>
<dbReference type="AlphaFoldDB" id="A0A9P0M877"/>